<comment type="caution">
    <text evidence="6">Lacks conserved residue(s) required for the propagation of feature annotation.</text>
</comment>
<keyword evidence="3 6" id="KW-0812">Transmembrane</keyword>
<evidence type="ECO:0000256" key="3">
    <source>
        <dbReference type="ARBA" id="ARBA00022692"/>
    </source>
</evidence>
<dbReference type="OrthoDB" id="10267969at2759"/>
<evidence type="ECO:0000256" key="2">
    <source>
        <dbReference type="ARBA" id="ARBA00006824"/>
    </source>
</evidence>
<reference evidence="7" key="2">
    <citation type="submission" date="2020-05" db="UniProtKB">
        <authorList>
            <consortium name="EnsemblMetazoa"/>
        </authorList>
    </citation>
    <scope>IDENTIFICATION</scope>
    <source>
        <strain evidence="7">LVP_AGWG</strain>
    </source>
</reference>
<gene>
    <name evidence="7" type="primary">5565457</name>
</gene>
<comment type="subcellular location">
    <subcellularLocation>
        <location evidence="1">Membrane</location>
        <topology evidence="1">Multi-pass membrane protein</topology>
    </subcellularLocation>
</comment>
<dbReference type="PANTHER" id="PTHR11266:SF81">
    <property type="entry name" value="GH12661P-RELATED"/>
    <property type="match status" value="1"/>
</dbReference>
<organism evidence="7 8">
    <name type="scientific">Aedes aegypti</name>
    <name type="common">Yellowfever mosquito</name>
    <name type="synonym">Culex aegypti</name>
    <dbReference type="NCBI Taxonomy" id="7159"/>
    <lineage>
        <taxon>Eukaryota</taxon>
        <taxon>Metazoa</taxon>
        <taxon>Ecdysozoa</taxon>
        <taxon>Arthropoda</taxon>
        <taxon>Hexapoda</taxon>
        <taxon>Insecta</taxon>
        <taxon>Pterygota</taxon>
        <taxon>Neoptera</taxon>
        <taxon>Endopterygota</taxon>
        <taxon>Diptera</taxon>
        <taxon>Nematocera</taxon>
        <taxon>Culicoidea</taxon>
        <taxon>Culicidae</taxon>
        <taxon>Culicinae</taxon>
        <taxon>Aedini</taxon>
        <taxon>Aedes</taxon>
        <taxon>Stegomyia</taxon>
    </lineage>
</organism>
<keyword evidence="4 6" id="KW-1133">Transmembrane helix</keyword>
<reference evidence="7 8" key="1">
    <citation type="submission" date="2017-06" db="EMBL/GenBank/DDBJ databases">
        <title>Aedes aegypti genome working group (AGWG) sequencing and assembly.</title>
        <authorList>
            <consortium name="Aedes aegypti Genome Working Group (AGWG)"/>
            <person name="Matthews B.J."/>
        </authorList>
    </citation>
    <scope>NUCLEOTIDE SEQUENCE [LARGE SCALE GENOMIC DNA]</scope>
    <source>
        <strain evidence="7 8">LVP_AGWG</strain>
    </source>
</reference>
<dbReference type="VEuPathDB" id="VectorBase:AAEL000666"/>
<evidence type="ECO:0000313" key="7">
    <source>
        <dbReference type="EnsemblMetazoa" id="AAEL000666-PB"/>
    </source>
</evidence>
<accession>A0A1S4EWH6</accession>
<comment type="similarity">
    <text evidence="2 6">Belongs to the peroxisomal membrane protein PXMP2/4 family.</text>
</comment>
<protein>
    <submittedName>
        <fullName evidence="7">Uncharacterized protein</fullName>
    </submittedName>
</protein>
<evidence type="ECO:0000256" key="5">
    <source>
        <dbReference type="ARBA" id="ARBA00023136"/>
    </source>
</evidence>
<name>A0A1S4EWH6_AEDAE</name>
<dbReference type="Proteomes" id="UP000008820">
    <property type="component" value="Chromosome 3"/>
</dbReference>
<proteinExistence type="inferred from homology"/>
<keyword evidence="8" id="KW-1185">Reference proteome</keyword>
<dbReference type="Pfam" id="PF04117">
    <property type="entry name" value="Mpv17_PMP22"/>
    <property type="match status" value="1"/>
</dbReference>
<dbReference type="InterPro" id="IPR007248">
    <property type="entry name" value="Mpv17_PMP22"/>
</dbReference>
<dbReference type="PANTHER" id="PTHR11266">
    <property type="entry name" value="PEROXISOMAL MEMBRANE PROTEIN 2, PXMP2 MPV17"/>
    <property type="match status" value="1"/>
</dbReference>
<evidence type="ECO:0000256" key="4">
    <source>
        <dbReference type="ARBA" id="ARBA00022989"/>
    </source>
</evidence>
<dbReference type="GO" id="GO:0061668">
    <property type="term" value="P:mitochondrial ribosome assembly"/>
    <property type="evidence" value="ECO:0007669"/>
    <property type="project" value="TreeGrafter"/>
</dbReference>
<dbReference type="FunCoup" id="A0A1S4EWH6">
    <property type="interactions" value="858"/>
</dbReference>
<feature type="transmembrane region" description="Helical" evidence="6">
    <location>
        <begin position="231"/>
        <end position="248"/>
    </location>
</feature>
<dbReference type="GO" id="GO:0005739">
    <property type="term" value="C:mitochondrion"/>
    <property type="evidence" value="ECO:0007669"/>
    <property type="project" value="TreeGrafter"/>
</dbReference>
<evidence type="ECO:0000313" key="8">
    <source>
        <dbReference type="Proteomes" id="UP000008820"/>
    </source>
</evidence>
<evidence type="ECO:0000256" key="1">
    <source>
        <dbReference type="ARBA" id="ARBA00004141"/>
    </source>
</evidence>
<dbReference type="AlphaFoldDB" id="A0A1S4EWH6"/>
<keyword evidence="5 6" id="KW-0472">Membrane</keyword>
<sequence>MMVIFLLKLLFANNQSATDYLLTPLISETVIFKVKMQCFGRCITQPRSNLGRLRFFTRGYAQSSPAGPPAKPPPGSMKRMWKRLFGRYLLVTNTISSGLLMMLGDVVAQKIEMKRDGSKQRELDWYRLGCMTLVGISQGPLHHYLYLWMDRALPGTAIRTVLTKIGIDQFVISPIFITTYLYSAGILEGNSVRACTDEITDKFATIYVADWLVWPPTQFINFYWLSPKYRVLYINGITMLYNIFLCYIKHNDDLRIRFDKSDSATK</sequence>
<dbReference type="InParanoid" id="A0A1S4EWH6"/>
<dbReference type="EnsemblMetazoa" id="AAEL000666-RB">
    <property type="protein sequence ID" value="AAEL000666-PB"/>
    <property type="gene ID" value="AAEL000666"/>
</dbReference>
<dbReference type="GO" id="GO:0016020">
    <property type="term" value="C:membrane"/>
    <property type="evidence" value="ECO:0007669"/>
    <property type="project" value="UniProtKB-SubCell"/>
</dbReference>
<evidence type="ECO:0000256" key="6">
    <source>
        <dbReference type="RuleBase" id="RU363053"/>
    </source>
</evidence>